<protein>
    <submittedName>
        <fullName evidence="1">Uncharacterized protein</fullName>
    </submittedName>
</protein>
<gene>
    <name evidence="1" type="ORF">NAEGRDRAFT_80455</name>
</gene>
<dbReference type="Gene3D" id="3.80.10.10">
    <property type="entry name" value="Ribonuclease Inhibitor"/>
    <property type="match status" value="4"/>
</dbReference>
<accession>D2VLJ6</accession>
<dbReference type="SUPFAM" id="SSF52047">
    <property type="entry name" value="RNI-like"/>
    <property type="match status" value="1"/>
</dbReference>
<dbReference type="GO" id="GO:0019005">
    <property type="term" value="C:SCF ubiquitin ligase complex"/>
    <property type="evidence" value="ECO:0007669"/>
    <property type="project" value="TreeGrafter"/>
</dbReference>
<dbReference type="RefSeq" id="XP_002675065.1">
    <property type="nucleotide sequence ID" value="XM_002675019.1"/>
</dbReference>
<keyword evidence="2" id="KW-1185">Reference proteome</keyword>
<dbReference type="OrthoDB" id="550575at2759"/>
<dbReference type="EMBL" id="GG738880">
    <property type="protein sequence ID" value="EFC42321.1"/>
    <property type="molecule type" value="Genomic_DNA"/>
</dbReference>
<dbReference type="InParanoid" id="D2VLJ6"/>
<proteinExistence type="predicted"/>
<dbReference type="PANTHER" id="PTHR13318">
    <property type="entry name" value="PARTNER OF PAIRED, ISOFORM B-RELATED"/>
    <property type="match status" value="1"/>
</dbReference>
<dbReference type="AlphaFoldDB" id="D2VLJ6"/>
<dbReference type="InterPro" id="IPR006553">
    <property type="entry name" value="Leu-rich_rpt_Cys-con_subtyp"/>
</dbReference>
<organism evidence="2">
    <name type="scientific">Naegleria gruberi</name>
    <name type="common">Amoeba</name>
    <dbReference type="NCBI Taxonomy" id="5762"/>
    <lineage>
        <taxon>Eukaryota</taxon>
        <taxon>Discoba</taxon>
        <taxon>Heterolobosea</taxon>
        <taxon>Tetramitia</taxon>
        <taxon>Eutetramitia</taxon>
        <taxon>Vahlkampfiidae</taxon>
        <taxon>Naegleria</taxon>
    </lineage>
</organism>
<dbReference type="SMART" id="SM00367">
    <property type="entry name" value="LRR_CC"/>
    <property type="match status" value="4"/>
</dbReference>
<dbReference type="InterPro" id="IPR032675">
    <property type="entry name" value="LRR_dom_sf"/>
</dbReference>
<name>D2VLJ6_NAEGR</name>
<dbReference type="GeneID" id="8851963"/>
<dbReference type="GO" id="GO:0031146">
    <property type="term" value="P:SCF-dependent proteasomal ubiquitin-dependent protein catabolic process"/>
    <property type="evidence" value="ECO:0007669"/>
    <property type="project" value="TreeGrafter"/>
</dbReference>
<evidence type="ECO:0000313" key="1">
    <source>
        <dbReference type="EMBL" id="EFC42321.1"/>
    </source>
</evidence>
<dbReference type="Proteomes" id="UP000006671">
    <property type="component" value="Unassembled WGS sequence"/>
</dbReference>
<sequence length="546" mass="61649">MSSHPQSESSSTRIEEEHCDNLKMEELDVAVLKKVNSVEEVVGWKQISSEDVILRRILSFCSFQEQSSMELVNKQWRKCVNVEGFVLENNKKNIEKFDSELFPKLLARHGSNLKSFKVTASYWEQKNTKLITPQILVQLSKYCPDLEELHIPMCHNLTESDINPLRGLTKLNKLEKLDLSGCNLTDDHLKSLTGLRNIRELNLSINRYVSDLGIKYLFQASDSLIGSKIEALDLSFTSVSDNSLLCLRSLTNLKQLHLMQSSISPKCLSQLLTSEGGPTIEKLNLLNCTNITSLNFLKNYCKLRALMVSFSQKDQRSINDDIDFIEKQTSLKELVLVEVNLLNSPLLEAISKLSQLDTLSLRCKRIELKSKQLPDLLSKLTNLKKLDILCEQVDPIEEGILDIISRIPELEAVSVQCHRRAKAINLLDEILGKLSLSKMGHALKHFSVQVPGYTLGESGFRFLSKCSNLEALDAPIGDNIRVSAETRFNNLKSLQIQQVTPSKAISQSTFDSLIKSTNGKLEKLSCHQFPTIARLGARSRDYEWQG</sequence>
<dbReference type="eggNOG" id="KOG1947">
    <property type="taxonomic scope" value="Eukaryota"/>
</dbReference>
<dbReference type="VEuPathDB" id="AmoebaDB:NAEGRDRAFT_80455"/>
<reference evidence="1 2" key="1">
    <citation type="journal article" date="2010" name="Cell">
        <title>The genome of Naegleria gruberi illuminates early eukaryotic versatility.</title>
        <authorList>
            <person name="Fritz-Laylin L.K."/>
            <person name="Prochnik S.E."/>
            <person name="Ginger M.L."/>
            <person name="Dacks J.B."/>
            <person name="Carpenter M.L."/>
            <person name="Field M.C."/>
            <person name="Kuo A."/>
            <person name="Paredez A."/>
            <person name="Chapman J."/>
            <person name="Pham J."/>
            <person name="Shu S."/>
            <person name="Neupane R."/>
            <person name="Cipriano M."/>
            <person name="Mancuso J."/>
            <person name="Tu H."/>
            <person name="Salamov A."/>
            <person name="Lindquist E."/>
            <person name="Shapiro H."/>
            <person name="Lucas S."/>
            <person name="Grigoriev I.V."/>
            <person name="Cande W.Z."/>
            <person name="Fulton C."/>
            <person name="Rokhsar D.S."/>
            <person name="Dawson S.C."/>
        </authorList>
    </citation>
    <scope>NUCLEOTIDE SEQUENCE [LARGE SCALE GENOMIC DNA]</scope>
    <source>
        <strain evidence="1 2">NEG-M</strain>
    </source>
</reference>
<evidence type="ECO:0000313" key="2">
    <source>
        <dbReference type="Proteomes" id="UP000006671"/>
    </source>
</evidence>
<dbReference type="KEGG" id="ngr:NAEGRDRAFT_80455"/>